<evidence type="ECO:0000313" key="1">
    <source>
        <dbReference type="EMBL" id="MED6205413.1"/>
    </source>
</evidence>
<evidence type="ECO:0000313" key="2">
    <source>
        <dbReference type="Proteomes" id="UP001341840"/>
    </source>
</evidence>
<name>A0ABU6Y9G2_9FABA</name>
<dbReference type="Proteomes" id="UP001341840">
    <property type="component" value="Unassembled WGS sequence"/>
</dbReference>
<protein>
    <submittedName>
        <fullName evidence="1">Uncharacterized protein</fullName>
    </submittedName>
</protein>
<reference evidence="1 2" key="1">
    <citation type="journal article" date="2023" name="Plants (Basel)">
        <title>Bridging the Gap: Combining Genomics and Transcriptomics Approaches to Understand Stylosanthes scabra, an Orphan Legume from the Brazilian Caatinga.</title>
        <authorList>
            <person name="Ferreira-Neto J.R.C."/>
            <person name="da Silva M.D."/>
            <person name="Binneck E."/>
            <person name="de Melo N.F."/>
            <person name="da Silva R.H."/>
            <person name="de Melo A.L.T.M."/>
            <person name="Pandolfi V."/>
            <person name="Bustamante F.O."/>
            <person name="Brasileiro-Vidal A.C."/>
            <person name="Benko-Iseppon A.M."/>
        </authorList>
    </citation>
    <scope>NUCLEOTIDE SEQUENCE [LARGE SCALE GENOMIC DNA]</scope>
    <source>
        <tissue evidence="1">Leaves</tissue>
    </source>
</reference>
<dbReference type="EMBL" id="JASCZI010241706">
    <property type="protein sequence ID" value="MED6205413.1"/>
    <property type="molecule type" value="Genomic_DNA"/>
</dbReference>
<sequence>MDKLLEEWGGLDEIECRDVGLYMCLITFSSPEIKDEVLQSNLLQRYFDETRPHWEKFWSLSRWVVKFDDRTEQSKSYSVVTVLIDCYQWVRVHEWISVKIDERCFELSTRSLVRKTLPEVEKSLTSKTKANLNEIHVGDPQLDAIIECVSRLVQKSNPCSGSGGAEVEETREGMQNIVIRSVRECILDERVVWMDMDPMIHEYSIAKKISKEKSSGSRNRMMGPNRERNDGLSCSCSYPLEFGPCLIQTHSHSISVMVETLPQSKREAVIEAEGEIALLAINASPFNLVGALEGSHSEEERSDETLYRLNDETWHHFHLTDELVDSMDVGRNGQVPCNTAGVDGVDDNIANGQLTVIQAANFGLGVGVCDGLNKSNICNGSEDNMLEGYDTVSE</sequence>
<proteinExistence type="predicted"/>
<organism evidence="1 2">
    <name type="scientific">Stylosanthes scabra</name>
    <dbReference type="NCBI Taxonomy" id="79078"/>
    <lineage>
        <taxon>Eukaryota</taxon>
        <taxon>Viridiplantae</taxon>
        <taxon>Streptophyta</taxon>
        <taxon>Embryophyta</taxon>
        <taxon>Tracheophyta</taxon>
        <taxon>Spermatophyta</taxon>
        <taxon>Magnoliopsida</taxon>
        <taxon>eudicotyledons</taxon>
        <taxon>Gunneridae</taxon>
        <taxon>Pentapetalae</taxon>
        <taxon>rosids</taxon>
        <taxon>fabids</taxon>
        <taxon>Fabales</taxon>
        <taxon>Fabaceae</taxon>
        <taxon>Papilionoideae</taxon>
        <taxon>50 kb inversion clade</taxon>
        <taxon>dalbergioids sensu lato</taxon>
        <taxon>Dalbergieae</taxon>
        <taxon>Pterocarpus clade</taxon>
        <taxon>Stylosanthes</taxon>
    </lineage>
</organism>
<comment type="caution">
    <text evidence="1">The sequence shown here is derived from an EMBL/GenBank/DDBJ whole genome shotgun (WGS) entry which is preliminary data.</text>
</comment>
<gene>
    <name evidence="1" type="ORF">PIB30_017447</name>
</gene>
<accession>A0ABU6Y9G2</accession>
<keyword evidence="2" id="KW-1185">Reference proteome</keyword>